<sequence>MIPVTAEMVRAYWETYPGEHVGTPDDVRQALVAVLAVAERNLRPASGPDRCSACGRTARHLTPVTELVDGQPTVVQRLGPSCHSRYLRAGSGGQVLPIGGTS</sequence>
<dbReference type="OrthoDB" id="9852884at2"/>
<dbReference type="AlphaFoldDB" id="A0A1I2B9X2"/>
<dbReference type="Proteomes" id="UP000199645">
    <property type="component" value="Unassembled WGS sequence"/>
</dbReference>
<keyword evidence="2" id="KW-1185">Reference proteome</keyword>
<organism evidence="1 2">
    <name type="scientific">Actinoplanes philippinensis</name>
    <dbReference type="NCBI Taxonomy" id="35752"/>
    <lineage>
        <taxon>Bacteria</taxon>
        <taxon>Bacillati</taxon>
        <taxon>Actinomycetota</taxon>
        <taxon>Actinomycetes</taxon>
        <taxon>Micromonosporales</taxon>
        <taxon>Micromonosporaceae</taxon>
        <taxon>Actinoplanes</taxon>
    </lineage>
</organism>
<evidence type="ECO:0000313" key="1">
    <source>
        <dbReference type="EMBL" id="SFE52869.1"/>
    </source>
</evidence>
<accession>A0A1I2B9X2</accession>
<proteinExistence type="predicted"/>
<dbReference type="EMBL" id="FONV01000002">
    <property type="protein sequence ID" value="SFE52869.1"/>
    <property type="molecule type" value="Genomic_DNA"/>
</dbReference>
<dbReference type="STRING" id="35752.SAMN05421541_102193"/>
<name>A0A1I2B9X2_9ACTN</name>
<gene>
    <name evidence="1" type="ORF">SAMN05421541_102193</name>
</gene>
<reference evidence="1 2" key="1">
    <citation type="submission" date="2016-10" db="EMBL/GenBank/DDBJ databases">
        <authorList>
            <person name="de Groot N.N."/>
        </authorList>
    </citation>
    <scope>NUCLEOTIDE SEQUENCE [LARGE SCALE GENOMIC DNA]</scope>
    <source>
        <strain evidence="1 2">DSM 43019</strain>
    </source>
</reference>
<dbReference type="RefSeq" id="WP_093610296.1">
    <property type="nucleotide sequence ID" value="NZ_BOMT01000016.1"/>
</dbReference>
<evidence type="ECO:0000313" key="2">
    <source>
        <dbReference type="Proteomes" id="UP000199645"/>
    </source>
</evidence>
<protein>
    <submittedName>
        <fullName evidence="1">Uncharacterized protein</fullName>
    </submittedName>
</protein>